<name>A0ABY5B1H1_CLOSE</name>
<dbReference type="Pfam" id="PF00173">
    <property type="entry name" value="Cyt-b5"/>
    <property type="match status" value="1"/>
</dbReference>
<dbReference type="PANTHER" id="PTHR10281:SF76">
    <property type="entry name" value="CALCUTTA CUP-RELATED"/>
    <property type="match status" value="1"/>
</dbReference>
<dbReference type="SUPFAM" id="SSF55856">
    <property type="entry name" value="Cytochrome b5-like heme/steroid binding domain"/>
    <property type="match status" value="2"/>
</dbReference>
<dbReference type="Gene3D" id="3.10.120.10">
    <property type="entry name" value="Cytochrome b5-like heme/steroid binding domain"/>
    <property type="match status" value="2"/>
</dbReference>
<dbReference type="RefSeq" id="WP_066674819.1">
    <property type="nucleotide sequence ID" value="NZ_CABMIZ010000006.1"/>
</dbReference>
<dbReference type="InterPro" id="IPR001199">
    <property type="entry name" value="Cyt_B5-like_heme/steroid-bd"/>
</dbReference>
<sequence length="229" mass="25982">MTKKDFLEEKFTELNQLKTILLTYPKDYKDSIIEVMEGVCNKVTKYLDDCKNHTFRGESLVNKKFTLQELANYNGKNGMPAYISINSNVYLVKNNRVFNENIYGLRAGKDLTDFFSNSNIDINEVLGELKLIGVIVPEMSRRCRENVIMDMPTEFTINELQKYNGRNGMAALVAINGTVYDVADVKAWQNGVHFGVMAGKDVTKAFLNCHSENKDKILSNLRVVGTLID</sequence>
<evidence type="ECO:0000313" key="3">
    <source>
        <dbReference type="EMBL" id="USS01049.1"/>
    </source>
</evidence>
<proteinExistence type="inferred from homology"/>
<accession>A0ABY5B1H1</accession>
<comment type="similarity">
    <text evidence="1">Belongs to the cytochrome b5 family. MAPR subfamily.</text>
</comment>
<gene>
    <name evidence="3" type="ORF">NH397_00790</name>
</gene>
<feature type="domain" description="Cytochrome b5 heme-binding" evidence="2">
    <location>
        <begin position="65"/>
        <end position="136"/>
    </location>
</feature>
<evidence type="ECO:0000256" key="1">
    <source>
        <dbReference type="ARBA" id="ARBA00038357"/>
    </source>
</evidence>
<dbReference type="InterPro" id="IPR036400">
    <property type="entry name" value="Cyt_B5-like_heme/steroid_sf"/>
</dbReference>
<evidence type="ECO:0000313" key="4">
    <source>
        <dbReference type="Proteomes" id="UP001055437"/>
    </source>
</evidence>
<dbReference type="SMART" id="SM01117">
    <property type="entry name" value="Cyt-b5"/>
    <property type="match status" value="2"/>
</dbReference>
<dbReference type="GeneID" id="303562230"/>
<dbReference type="PANTHER" id="PTHR10281">
    <property type="entry name" value="MEMBRANE-ASSOCIATED PROGESTERONE RECEPTOR COMPONENT-RELATED"/>
    <property type="match status" value="1"/>
</dbReference>
<dbReference type="EMBL" id="CP099799">
    <property type="protein sequence ID" value="USS01049.1"/>
    <property type="molecule type" value="Genomic_DNA"/>
</dbReference>
<organism evidence="3 4">
    <name type="scientific">Clostridium septicum</name>
    <dbReference type="NCBI Taxonomy" id="1504"/>
    <lineage>
        <taxon>Bacteria</taxon>
        <taxon>Bacillati</taxon>
        <taxon>Bacillota</taxon>
        <taxon>Clostridia</taxon>
        <taxon>Eubacteriales</taxon>
        <taxon>Clostridiaceae</taxon>
        <taxon>Clostridium</taxon>
    </lineage>
</organism>
<reference evidence="3" key="1">
    <citation type="submission" date="2022-06" db="EMBL/GenBank/DDBJ databases">
        <authorList>
            <person name="Holder M.E."/>
            <person name="Ajami N.J."/>
            <person name="Petrosino J.F."/>
        </authorList>
    </citation>
    <scope>NUCLEOTIDE SEQUENCE</scope>
    <source>
        <strain evidence="3">RMA 8861</strain>
    </source>
</reference>
<feature type="domain" description="Cytochrome b5 heme-binding" evidence="2">
    <location>
        <begin position="155"/>
        <end position="228"/>
    </location>
</feature>
<dbReference type="Proteomes" id="UP001055437">
    <property type="component" value="Chromosome"/>
</dbReference>
<protein>
    <recommendedName>
        <fullName evidence="2">Cytochrome b5 heme-binding domain-containing protein</fullName>
    </recommendedName>
</protein>
<keyword evidence="4" id="KW-1185">Reference proteome</keyword>
<evidence type="ECO:0000259" key="2">
    <source>
        <dbReference type="SMART" id="SM01117"/>
    </source>
</evidence>
<dbReference type="InterPro" id="IPR050577">
    <property type="entry name" value="MAPR/NEUFC/NENF-like"/>
</dbReference>